<feature type="compositionally biased region" description="Low complexity" evidence="1">
    <location>
        <begin position="29"/>
        <end position="38"/>
    </location>
</feature>
<sequence length="285" mass="31544">MKKAIVGLSAVFLLAACGDDVVDMEEESSGSGEQSVQEESTEADNQADEEGSTTEQEESAEQVDSAAETQGQASNVQEFDLHLEFLNDEEWEYEYERNNSQGMEVDRDGEEAILGADAEAEIEGLLGEINITTDRPLLDMKQEVLEVLNVSEDELEDMDLEIEYDGGETIEFDHETAGGGEPGAARQLNMDIELTNSGSWEYDYEADEPEAEIEQGDGREIEGQEAVSEAEALLDSISITMDYSIDEMKQEVLGELGLTEEDVQDFDIDVEYESGESVKFKHDKE</sequence>
<feature type="region of interest" description="Disordered" evidence="1">
    <location>
        <begin position="23"/>
        <end position="77"/>
    </location>
</feature>
<evidence type="ECO:0000313" key="2">
    <source>
        <dbReference type="EMBL" id="RKD71305.1"/>
    </source>
</evidence>
<gene>
    <name evidence="2" type="ORF">ATL39_2701</name>
</gene>
<dbReference type="OrthoDB" id="2425776at2"/>
<organism evidence="2 3">
    <name type="scientific">Sinobaca qinghaiensis</name>
    <dbReference type="NCBI Taxonomy" id="342944"/>
    <lineage>
        <taxon>Bacteria</taxon>
        <taxon>Bacillati</taxon>
        <taxon>Bacillota</taxon>
        <taxon>Bacilli</taxon>
        <taxon>Bacillales</taxon>
        <taxon>Sporolactobacillaceae</taxon>
        <taxon>Sinobaca</taxon>
    </lineage>
</organism>
<protein>
    <submittedName>
        <fullName evidence="2">YusW-like protein</fullName>
    </submittedName>
</protein>
<comment type="caution">
    <text evidence="2">The sequence shown here is derived from an EMBL/GenBank/DDBJ whole genome shotgun (WGS) entry which is preliminary data.</text>
</comment>
<proteinExistence type="predicted"/>
<dbReference type="RefSeq" id="WP_120193845.1">
    <property type="nucleotide sequence ID" value="NZ_RAPK01000010.1"/>
</dbReference>
<dbReference type="InterPro" id="IPR025623">
    <property type="entry name" value="YusW"/>
</dbReference>
<dbReference type="Proteomes" id="UP000285120">
    <property type="component" value="Unassembled WGS sequence"/>
</dbReference>
<name>A0A419V038_9BACL</name>
<keyword evidence="3" id="KW-1185">Reference proteome</keyword>
<dbReference type="Pfam" id="PF14039">
    <property type="entry name" value="YusW"/>
    <property type="match status" value="2"/>
</dbReference>
<dbReference type="EMBL" id="RAPK01000010">
    <property type="protein sequence ID" value="RKD71305.1"/>
    <property type="molecule type" value="Genomic_DNA"/>
</dbReference>
<feature type="compositionally biased region" description="Polar residues" evidence="1">
    <location>
        <begin position="67"/>
        <end position="77"/>
    </location>
</feature>
<reference evidence="2 3" key="1">
    <citation type="submission" date="2018-09" db="EMBL/GenBank/DDBJ databases">
        <title>Genomic Encyclopedia of Archaeal and Bacterial Type Strains, Phase II (KMG-II): from individual species to whole genera.</title>
        <authorList>
            <person name="Goeker M."/>
        </authorList>
    </citation>
    <scope>NUCLEOTIDE SEQUENCE [LARGE SCALE GENOMIC DNA]</scope>
    <source>
        <strain evidence="2 3">DSM 17008</strain>
    </source>
</reference>
<dbReference type="PROSITE" id="PS51257">
    <property type="entry name" value="PROKAR_LIPOPROTEIN"/>
    <property type="match status" value="1"/>
</dbReference>
<evidence type="ECO:0000313" key="3">
    <source>
        <dbReference type="Proteomes" id="UP000285120"/>
    </source>
</evidence>
<evidence type="ECO:0000256" key="1">
    <source>
        <dbReference type="SAM" id="MobiDB-lite"/>
    </source>
</evidence>
<feature type="compositionally biased region" description="Acidic residues" evidence="1">
    <location>
        <begin position="39"/>
        <end position="61"/>
    </location>
</feature>
<dbReference type="AlphaFoldDB" id="A0A419V038"/>
<accession>A0A419V038</accession>